<keyword evidence="3" id="KW-0238">DNA-binding</keyword>
<feature type="non-terminal residue" evidence="7">
    <location>
        <position position="1"/>
    </location>
</feature>
<keyword evidence="4" id="KW-0539">Nucleus</keyword>
<comment type="subcellular location">
    <subcellularLocation>
        <location evidence="1">Nucleus</location>
    </subcellularLocation>
</comment>
<dbReference type="GO" id="GO:0003700">
    <property type="term" value="F:DNA-binding transcription factor activity"/>
    <property type="evidence" value="ECO:0007669"/>
    <property type="project" value="InterPro"/>
</dbReference>
<dbReference type="PANTHER" id="PTHR10015">
    <property type="entry name" value="HEAT SHOCK TRANSCRIPTION FACTOR"/>
    <property type="match status" value="1"/>
</dbReference>
<dbReference type="GO" id="GO:0005634">
    <property type="term" value="C:nucleus"/>
    <property type="evidence" value="ECO:0007669"/>
    <property type="project" value="UniProtKB-SubCell"/>
</dbReference>
<dbReference type="PANTHER" id="PTHR10015:SF465">
    <property type="entry name" value="HSF-TYPE DNA-BINDING DOMAIN-CONTAINING PROTEIN"/>
    <property type="match status" value="1"/>
</dbReference>
<evidence type="ECO:0000256" key="4">
    <source>
        <dbReference type="ARBA" id="ARBA00023242"/>
    </source>
</evidence>
<evidence type="ECO:0000259" key="6">
    <source>
        <dbReference type="SMART" id="SM00415"/>
    </source>
</evidence>
<comment type="caution">
    <text evidence="7">The sequence shown here is derived from an EMBL/GenBank/DDBJ whole genome shotgun (WGS) entry which is preliminary data.</text>
</comment>
<dbReference type="GO" id="GO:0043565">
    <property type="term" value="F:sequence-specific DNA binding"/>
    <property type="evidence" value="ECO:0007669"/>
    <property type="project" value="InterPro"/>
</dbReference>
<evidence type="ECO:0000256" key="5">
    <source>
        <dbReference type="RuleBase" id="RU004020"/>
    </source>
</evidence>
<proteinExistence type="inferred from homology"/>
<dbReference type="Proteomes" id="UP000660704">
    <property type="component" value="Unassembled WGS sequence"/>
</dbReference>
<evidence type="ECO:0000313" key="8">
    <source>
        <dbReference type="Proteomes" id="UP000660704"/>
    </source>
</evidence>
<feature type="non-terminal residue" evidence="7">
    <location>
        <position position="140"/>
    </location>
</feature>
<reference evidence="7" key="1">
    <citation type="submission" date="2019-09" db="EMBL/GenBank/DDBJ databases">
        <title>Bird 10,000 Genomes (B10K) Project - Family phase.</title>
        <authorList>
            <person name="Zhang G."/>
        </authorList>
    </citation>
    <scope>NUCLEOTIDE SEQUENCE</scope>
    <source>
        <strain evidence="7">B10K-DU-001-63</strain>
        <tissue evidence="7">Muscle</tissue>
    </source>
</reference>
<dbReference type="Gene3D" id="1.10.10.10">
    <property type="entry name" value="Winged helix-like DNA-binding domain superfamily/Winged helix DNA-binding domain"/>
    <property type="match status" value="1"/>
</dbReference>
<dbReference type="SUPFAM" id="SSF46785">
    <property type="entry name" value="Winged helix' DNA-binding domain"/>
    <property type="match status" value="1"/>
</dbReference>
<protein>
    <submittedName>
        <fullName evidence="7">HSF5 protein</fullName>
    </submittedName>
</protein>
<dbReference type="SMART" id="SM00415">
    <property type="entry name" value="HSF"/>
    <property type="match status" value="1"/>
</dbReference>
<comment type="similarity">
    <text evidence="2 5">Belongs to the HSF family.</text>
</comment>
<feature type="domain" description="HSF-type DNA-binding" evidence="6">
    <location>
        <begin position="5"/>
        <end position="116"/>
    </location>
</feature>
<name>A0A851J9Y9_9PASS</name>
<organism evidence="7 8">
    <name type="scientific">Donacobius atricapilla</name>
    <dbReference type="NCBI Taxonomy" id="237420"/>
    <lineage>
        <taxon>Eukaryota</taxon>
        <taxon>Metazoa</taxon>
        <taxon>Chordata</taxon>
        <taxon>Craniata</taxon>
        <taxon>Vertebrata</taxon>
        <taxon>Euteleostomi</taxon>
        <taxon>Archelosauria</taxon>
        <taxon>Archosauria</taxon>
        <taxon>Dinosauria</taxon>
        <taxon>Saurischia</taxon>
        <taxon>Theropoda</taxon>
        <taxon>Coelurosauria</taxon>
        <taxon>Aves</taxon>
        <taxon>Neognathae</taxon>
        <taxon>Neoaves</taxon>
        <taxon>Telluraves</taxon>
        <taxon>Australaves</taxon>
        <taxon>Passeriformes</taxon>
        <taxon>Mimidae</taxon>
        <taxon>Donacobius</taxon>
    </lineage>
</organism>
<evidence type="ECO:0000256" key="2">
    <source>
        <dbReference type="ARBA" id="ARBA00006403"/>
    </source>
</evidence>
<dbReference type="InterPro" id="IPR036388">
    <property type="entry name" value="WH-like_DNA-bd_sf"/>
</dbReference>
<evidence type="ECO:0000313" key="7">
    <source>
        <dbReference type="EMBL" id="NXB75617.1"/>
    </source>
</evidence>
<dbReference type="EMBL" id="WBMY01008673">
    <property type="protein sequence ID" value="NXB75617.1"/>
    <property type="molecule type" value="Genomic_DNA"/>
</dbReference>
<evidence type="ECO:0000256" key="1">
    <source>
        <dbReference type="ARBA" id="ARBA00004123"/>
    </source>
</evidence>
<evidence type="ECO:0000256" key="3">
    <source>
        <dbReference type="ARBA" id="ARBA00023125"/>
    </source>
</evidence>
<dbReference type="Pfam" id="PF00447">
    <property type="entry name" value="HSF_DNA-bind"/>
    <property type="match status" value="1"/>
</dbReference>
<sequence length="140" mass="15890">PAGLSASAFPAKLWRLLNSPRVRSLRWDSRARGLLIDRCLFERELLGPGSARGPAPHTFRPTQFRSFQCQLNRYGFRKVPGWAGATAPGDAGAWLHYANPWFRRDRPDLLLRIRRRPAASRQWLAAGWESLRCPPSGSQQ</sequence>
<dbReference type="AlphaFoldDB" id="A0A851J9Y9"/>
<accession>A0A851J9Y9</accession>
<dbReference type="InterPro" id="IPR036390">
    <property type="entry name" value="WH_DNA-bd_sf"/>
</dbReference>
<keyword evidence="8" id="KW-1185">Reference proteome</keyword>
<gene>
    <name evidence="7" type="primary">Hsf5_0</name>
    <name evidence="7" type="ORF">DONATR_R05848</name>
</gene>
<dbReference type="InterPro" id="IPR000232">
    <property type="entry name" value="HSF_DNA-bd"/>
</dbReference>